<proteinExistence type="inferred from homology"/>
<feature type="compositionally biased region" description="Low complexity" evidence="4">
    <location>
        <begin position="36"/>
        <end position="50"/>
    </location>
</feature>
<evidence type="ECO:0000313" key="7">
    <source>
        <dbReference type="Proteomes" id="UP001145069"/>
    </source>
</evidence>
<dbReference type="PANTHER" id="PTHR30061:SF50">
    <property type="entry name" value="MALTOSE_MALTODEXTRIN-BINDING PERIPLASMIC PROTEIN"/>
    <property type="match status" value="1"/>
</dbReference>
<organism evidence="6 7">
    <name type="scientific">Aquibacillus salsiterrae</name>
    <dbReference type="NCBI Taxonomy" id="2950439"/>
    <lineage>
        <taxon>Bacteria</taxon>
        <taxon>Bacillati</taxon>
        <taxon>Bacillota</taxon>
        <taxon>Bacilli</taxon>
        <taxon>Bacillales</taxon>
        <taxon>Bacillaceae</taxon>
        <taxon>Aquibacillus</taxon>
    </lineage>
</organism>
<evidence type="ECO:0000256" key="5">
    <source>
        <dbReference type="SAM" id="SignalP"/>
    </source>
</evidence>
<feature type="signal peptide" evidence="5">
    <location>
        <begin position="1"/>
        <end position="19"/>
    </location>
</feature>
<protein>
    <submittedName>
        <fullName evidence="6">Extracellular solute-binding protein</fullName>
    </submittedName>
</protein>
<evidence type="ECO:0000256" key="3">
    <source>
        <dbReference type="ARBA" id="ARBA00022729"/>
    </source>
</evidence>
<accession>A0A9X4AFI0</accession>
<dbReference type="RefSeq" id="WP_272445030.1">
    <property type="nucleotide sequence ID" value="NZ_JAMQKC010000002.1"/>
</dbReference>
<evidence type="ECO:0000256" key="2">
    <source>
        <dbReference type="ARBA" id="ARBA00022448"/>
    </source>
</evidence>
<dbReference type="GO" id="GO:0042956">
    <property type="term" value="P:maltodextrin transmembrane transport"/>
    <property type="evidence" value="ECO:0007669"/>
    <property type="project" value="TreeGrafter"/>
</dbReference>
<dbReference type="PROSITE" id="PS51257">
    <property type="entry name" value="PROKAR_LIPOPROTEIN"/>
    <property type="match status" value="1"/>
</dbReference>
<dbReference type="Gene3D" id="3.40.190.10">
    <property type="entry name" value="Periplasmic binding protein-like II"/>
    <property type="match status" value="2"/>
</dbReference>
<evidence type="ECO:0000256" key="4">
    <source>
        <dbReference type="SAM" id="MobiDB-lite"/>
    </source>
</evidence>
<name>A0A9X4AFI0_9BACI</name>
<dbReference type="GO" id="GO:1901982">
    <property type="term" value="F:maltose binding"/>
    <property type="evidence" value="ECO:0007669"/>
    <property type="project" value="TreeGrafter"/>
</dbReference>
<keyword evidence="3 5" id="KW-0732">Signal</keyword>
<feature type="chain" id="PRO_5040864123" evidence="5">
    <location>
        <begin position="20"/>
        <end position="449"/>
    </location>
</feature>
<dbReference type="EMBL" id="JAMQKC010000002">
    <property type="protein sequence ID" value="MDC3416048.1"/>
    <property type="molecule type" value="Genomic_DNA"/>
</dbReference>
<dbReference type="GO" id="GO:0015768">
    <property type="term" value="P:maltose transport"/>
    <property type="evidence" value="ECO:0007669"/>
    <property type="project" value="TreeGrafter"/>
</dbReference>
<dbReference type="Proteomes" id="UP001145069">
    <property type="component" value="Unassembled WGS sequence"/>
</dbReference>
<feature type="region of interest" description="Disordered" evidence="4">
    <location>
        <begin position="22"/>
        <end position="57"/>
    </location>
</feature>
<reference evidence="6" key="1">
    <citation type="submission" date="2022-06" db="EMBL/GenBank/DDBJ databases">
        <title>Aquibacillus sp. a new bacterium isolated from soil saline samples.</title>
        <authorList>
            <person name="Galisteo C."/>
            <person name="De La Haba R."/>
            <person name="Sanchez-Porro C."/>
            <person name="Ventosa A."/>
        </authorList>
    </citation>
    <scope>NUCLEOTIDE SEQUENCE</scope>
    <source>
        <strain evidence="6">3ASR75-54</strain>
    </source>
</reference>
<dbReference type="SUPFAM" id="SSF53850">
    <property type="entry name" value="Periplasmic binding protein-like II"/>
    <property type="match status" value="1"/>
</dbReference>
<evidence type="ECO:0000313" key="6">
    <source>
        <dbReference type="EMBL" id="MDC3416048.1"/>
    </source>
</evidence>
<dbReference type="InterPro" id="IPR006059">
    <property type="entry name" value="SBP"/>
</dbReference>
<dbReference type="GO" id="GO:0055052">
    <property type="term" value="C:ATP-binding cassette (ABC) transporter complex, substrate-binding subunit-containing"/>
    <property type="evidence" value="ECO:0007669"/>
    <property type="project" value="TreeGrafter"/>
</dbReference>
<evidence type="ECO:0000256" key="1">
    <source>
        <dbReference type="ARBA" id="ARBA00008520"/>
    </source>
</evidence>
<dbReference type="AlphaFoldDB" id="A0A9X4AFI0"/>
<gene>
    <name evidence="6" type="ORF">NC799_03865</name>
</gene>
<dbReference type="PANTHER" id="PTHR30061">
    <property type="entry name" value="MALTOSE-BINDING PERIPLASMIC PROTEIN"/>
    <property type="match status" value="1"/>
</dbReference>
<sequence length="449" mass="49304">MKKKLMFLLVLVSLLFVVACNSTSSGSDSEKDNTDSGQETGSSSENNSGESKGDSGADKTLTLWHIETGPSEEAINQAVERFEEKNPGVTVEVSQIENDPYKSKLSVAMGGGNPPDVFHSWGGGWLKQFVDAGQVREIGNDIDTSIYNEAALSVATFDDKVYGAPVSMDVVPVFYNKDIFAKYDLEEPETYDELLTIVETLESNRIIPFTLANQSKWTGSFYMMYLAERFGGPELFNEAFGRTGRGFDDEAYVKAAEKIQELVKMNAFPDGVNGMNYDTGQSRQLLYAEKAGMQVMGGWLLNNVRDEMPEFEDKLGFFLFPAVDGGEGKKNHVVGGVSPVFSVTKSSENPDLAAELVKELASVETAEYMSNKAGSISAVNGVEYEDPYIQKMSDVLANSEAMQTYYDQTLPPELAQVHLDTTQALFGLSMTPEEAVKKVEEKAKELLDK</sequence>
<comment type="similarity">
    <text evidence="1">Belongs to the bacterial solute-binding protein 1 family.</text>
</comment>
<dbReference type="Pfam" id="PF01547">
    <property type="entry name" value="SBP_bac_1"/>
    <property type="match status" value="1"/>
</dbReference>
<comment type="caution">
    <text evidence="6">The sequence shown here is derived from an EMBL/GenBank/DDBJ whole genome shotgun (WGS) entry which is preliminary data.</text>
</comment>
<keyword evidence="7" id="KW-1185">Reference proteome</keyword>
<keyword evidence="2" id="KW-0813">Transport</keyword>